<reference evidence="1" key="1">
    <citation type="submission" date="2022-12" db="EMBL/GenBank/DDBJ databases">
        <title>Draft genome assemblies for two species of Escallonia (Escalloniales).</title>
        <authorList>
            <person name="Chanderbali A."/>
            <person name="Dervinis C."/>
            <person name="Anghel I."/>
            <person name="Soltis D."/>
            <person name="Soltis P."/>
            <person name="Zapata F."/>
        </authorList>
    </citation>
    <scope>NUCLEOTIDE SEQUENCE</scope>
    <source>
        <strain evidence="1">UCBG64.0493</strain>
        <tissue evidence="1">Leaf</tissue>
    </source>
</reference>
<dbReference type="PANTHER" id="PTHR35121:SF4">
    <property type="entry name" value="SWIM-TYPE DOMAIN-CONTAINING PROTEIN"/>
    <property type="match status" value="1"/>
</dbReference>
<gene>
    <name evidence="1" type="ORF">RJ639_040712</name>
</gene>
<dbReference type="EMBL" id="JAVXUP010000529">
    <property type="protein sequence ID" value="KAK3025806.1"/>
    <property type="molecule type" value="Genomic_DNA"/>
</dbReference>
<proteinExistence type="predicted"/>
<dbReference type="AlphaFoldDB" id="A0AA88WDL5"/>
<keyword evidence="2" id="KW-1185">Reference proteome</keyword>
<evidence type="ECO:0000313" key="2">
    <source>
        <dbReference type="Proteomes" id="UP001188597"/>
    </source>
</evidence>
<dbReference type="PANTHER" id="PTHR35121">
    <property type="entry name" value="HOMEODOMAIN PROTEIN 8, PUTATIVE-RELATED"/>
    <property type="match status" value="1"/>
</dbReference>
<accession>A0AA88WDL5</accession>
<organism evidence="1 2">
    <name type="scientific">Escallonia herrerae</name>
    <dbReference type="NCBI Taxonomy" id="1293975"/>
    <lineage>
        <taxon>Eukaryota</taxon>
        <taxon>Viridiplantae</taxon>
        <taxon>Streptophyta</taxon>
        <taxon>Embryophyta</taxon>
        <taxon>Tracheophyta</taxon>
        <taxon>Spermatophyta</taxon>
        <taxon>Magnoliopsida</taxon>
        <taxon>eudicotyledons</taxon>
        <taxon>Gunneridae</taxon>
        <taxon>Pentapetalae</taxon>
        <taxon>asterids</taxon>
        <taxon>campanulids</taxon>
        <taxon>Escalloniales</taxon>
        <taxon>Escalloniaceae</taxon>
        <taxon>Escallonia</taxon>
    </lineage>
</organism>
<dbReference type="Proteomes" id="UP001188597">
    <property type="component" value="Unassembled WGS sequence"/>
</dbReference>
<name>A0AA88WDL5_9ASTE</name>
<protein>
    <submittedName>
        <fullName evidence="1">Uncharacterized protein</fullName>
    </submittedName>
</protein>
<comment type="caution">
    <text evidence="1">The sequence shown here is derived from an EMBL/GenBank/DDBJ whole genome shotgun (WGS) entry which is preliminary data.</text>
</comment>
<evidence type="ECO:0000313" key="1">
    <source>
        <dbReference type="EMBL" id="KAK3025806.1"/>
    </source>
</evidence>
<sequence>MSTAAAEVMLQCLLGGTLLVHDMNIERRPYHKNCSCALHRKCKGEKEKAMCTAAAEMMLQCVYNGSLPAHDMDIERRPYRRNCSCALHKSRAHAPPHVHSTQMFLSLRNRSGVIVPCPKQLAESLLNLHILVTRQLGIERR</sequence>